<evidence type="ECO:0000256" key="6">
    <source>
        <dbReference type="SAM" id="MobiDB-lite"/>
    </source>
</evidence>
<proteinExistence type="predicted"/>
<feature type="compositionally biased region" description="Basic and acidic residues" evidence="6">
    <location>
        <begin position="257"/>
        <end position="270"/>
    </location>
</feature>
<evidence type="ECO:0000256" key="3">
    <source>
        <dbReference type="ARBA" id="ARBA00023242"/>
    </source>
</evidence>
<dbReference type="Proteomes" id="UP000233551">
    <property type="component" value="Unassembled WGS sequence"/>
</dbReference>
<keyword evidence="12" id="KW-1185">Reference proteome</keyword>
<dbReference type="GO" id="GO:0032299">
    <property type="term" value="C:ribonuclease H2 complex"/>
    <property type="evidence" value="ECO:0007669"/>
    <property type="project" value="InterPro"/>
</dbReference>
<organism evidence="9 11">
    <name type="scientific">Punica granatum</name>
    <name type="common">Pomegranate</name>
    <dbReference type="NCBI Taxonomy" id="22663"/>
    <lineage>
        <taxon>Eukaryota</taxon>
        <taxon>Viridiplantae</taxon>
        <taxon>Streptophyta</taxon>
        <taxon>Embryophyta</taxon>
        <taxon>Tracheophyta</taxon>
        <taxon>Spermatophyta</taxon>
        <taxon>Magnoliopsida</taxon>
        <taxon>eudicotyledons</taxon>
        <taxon>Gunneridae</taxon>
        <taxon>Pentapetalae</taxon>
        <taxon>rosids</taxon>
        <taxon>malvids</taxon>
        <taxon>Myrtales</taxon>
        <taxon>Lythraceae</taxon>
        <taxon>Punica</taxon>
    </lineage>
</organism>
<comment type="function">
    <text evidence="4">Non catalytic subunit of RNase H2, an endonuclease that specifically degrades the RNA of RNA:DNA hybrids. Participates in DNA replication, possibly by mediating the removal of lagging-strand Okazaki fragment RNA primers during DNA replication. Mediates the excision of single ribonucleotides from DNA:RNA duplexes.</text>
</comment>
<sequence length="278" mass="31723">MEMGWWGGTEEETRILISPAETRAGHFLSLRHPKTGKGACYLLANEKLHELHWFKLPYGSWFLGDYVCRDGSLYYATPVDLVFILLPIFDEARMKKGEDSGKFRQLDEILFVNGYPEYRRLLPIAEKYMQVVCEVREIGSSKFFRLDDSKLLAWLLYKAHQLKNTIPTLGDNYAARTENETLTDAVSIIGDYLKDEPWLKCLCDNLKVNLPEGPKQTADNRILLAAIDNGLCSPIVSQDKNGTEKRAAKPGKQAKKAKVETESKNIRDMFTRASRRRG</sequence>
<dbReference type="GO" id="GO:0006401">
    <property type="term" value="P:RNA catabolic process"/>
    <property type="evidence" value="ECO:0007669"/>
    <property type="project" value="TreeGrafter"/>
</dbReference>
<accession>A0A218XPF0</accession>
<comment type="subcellular location">
    <subcellularLocation>
        <location evidence="1">Nucleus</location>
    </subcellularLocation>
</comment>
<feature type="region of interest" description="Disordered" evidence="6">
    <location>
        <begin position="238"/>
        <end position="278"/>
    </location>
</feature>
<dbReference type="PANTHER" id="PTHR13383">
    <property type="entry name" value="RIBONUCLEASE H2 SUBUNIT B"/>
    <property type="match status" value="1"/>
</dbReference>
<dbReference type="Pfam" id="PF17745">
    <property type="entry name" value="Ydr279_N"/>
    <property type="match status" value="1"/>
</dbReference>
<evidence type="ECO:0000256" key="5">
    <source>
        <dbReference type="ARBA" id="ARBA00033464"/>
    </source>
</evidence>
<dbReference type="GeneID" id="116206180"/>
<reference evidence="9" key="2">
    <citation type="submission" date="2017-06" db="EMBL/GenBank/DDBJ databases">
        <title>The pomegranate genome and the genomics of punicalagin biosynthesis.</title>
        <authorList>
            <person name="Xu C."/>
        </authorList>
    </citation>
    <scope>NUCLEOTIDE SEQUENCE [LARGE SCALE GENOMIC DNA]</scope>
    <source>
        <tissue evidence="9">Fresh leaf</tissue>
    </source>
</reference>
<evidence type="ECO:0000259" key="8">
    <source>
        <dbReference type="Pfam" id="PF17745"/>
    </source>
</evidence>
<dbReference type="Gene3D" id="2.20.25.530">
    <property type="match status" value="1"/>
</dbReference>
<dbReference type="PANTHER" id="PTHR13383:SF11">
    <property type="entry name" value="RIBONUCLEASE H2 SUBUNIT B"/>
    <property type="match status" value="1"/>
</dbReference>
<dbReference type="AlphaFoldDB" id="A0A218XPF0"/>
<evidence type="ECO:0000313" key="12">
    <source>
        <dbReference type="Proteomes" id="UP000233551"/>
    </source>
</evidence>
<dbReference type="OrthoDB" id="29098at2759"/>
<dbReference type="Gene3D" id="1.10.20.120">
    <property type="match status" value="1"/>
</dbReference>
<feature type="domain" description="Ribonuclease H2 subunit B wHTH" evidence="7">
    <location>
        <begin position="83"/>
        <end position="172"/>
    </location>
</feature>
<evidence type="ECO:0000313" key="10">
    <source>
        <dbReference type="EMBL" id="PKI60816.1"/>
    </source>
</evidence>
<dbReference type="InterPro" id="IPR041195">
    <property type="entry name" value="Rnh202_N"/>
</dbReference>
<reference evidence="10 12" key="3">
    <citation type="submission" date="2017-11" db="EMBL/GenBank/DDBJ databases">
        <title>De-novo sequencing of pomegranate (Punica granatum L.) genome.</title>
        <authorList>
            <person name="Akparov Z."/>
            <person name="Amiraslanov A."/>
            <person name="Hajiyeva S."/>
            <person name="Abbasov M."/>
            <person name="Kaur K."/>
            <person name="Hamwieh A."/>
            <person name="Solovyev V."/>
            <person name="Salamov A."/>
            <person name="Braich B."/>
            <person name="Kosarev P."/>
            <person name="Mahmoud A."/>
            <person name="Hajiyev E."/>
            <person name="Babayeva S."/>
            <person name="Izzatullayeva V."/>
            <person name="Mammadov A."/>
            <person name="Mammadov A."/>
            <person name="Sharifova S."/>
            <person name="Ojaghi J."/>
            <person name="Eynullazada K."/>
            <person name="Bayramov B."/>
            <person name="Abdulazimova A."/>
            <person name="Shahmuradov I."/>
        </authorList>
    </citation>
    <scope>NUCLEOTIDE SEQUENCE [LARGE SCALE GENOMIC DNA]</scope>
    <source>
        <strain evidence="10">AG2017</strain>
        <strain evidence="12">cv. AG2017</strain>
        <tissue evidence="10">Leaf</tissue>
    </source>
</reference>
<dbReference type="EMBL" id="PGOL01001108">
    <property type="protein sequence ID" value="PKI60816.1"/>
    <property type="molecule type" value="Genomic_DNA"/>
</dbReference>
<dbReference type="FunFam" id="2.20.25.530:FF:000002">
    <property type="entry name" value="Ribonuclease H2 subunit B"/>
    <property type="match status" value="1"/>
</dbReference>
<dbReference type="STRING" id="22663.A0A218XPF0"/>
<gene>
    <name evidence="9" type="ORF">CDL15_Pgr027040</name>
    <name evidence="10" type="ORF">CRG98_018805</name>
</gene>
<name>A0A218XPF0_PUNGR</name>
<dbReference type="Proteomes" id="UP000197138">
    <property type="component" value="Unassembled WGS sequence"/>
</dbReference>
<dbReference type="Pfam" id="PF09468">
    <property type="entry name" value="RNase_H2-Ydr279"/>
    <property type="match status" value="1"/>
</dbReference>
<feature type="domain" description="Rnh202 triple barrel" evidence="8">
    <location>
        <begin position="20"/>
        <end position="80"/>
    </location>
</feature>
<evidence type="ECO:0000256" key="4">
    <source>
        <dbReference type="ARBA" id="ARBA00024778"/>
    </source>
</evidence>
<protein>
    <recommendedName>
        <fullName evidence="2">Ribonuclease H2 subunit B</fullName>
    </recommendedName>
    <alternativeName>
        <fullName evidence="5">Ribonuclease HI subunit B</fullName>
    </alternativeName>
</protein>
<keyword evidence="3" id="KW-0539">Nucleus</keyword>
<dbReference type="InterPro" id="IPR040456">
    <property type="entry name" value="RNase_H2_suB"/>
</dbReference>
<dbReference type="InterPro" id="IPR019024">
    <property type="entry name" value="RNase_H2_suB_wHTH"/>
</dbReference>
<evidence type="ECO:0000259" key="7">
    <source>
        <dbReference type="Pfam" id="PF09468"/>
    </source>
</evidence>
<evidence type="ECO:0000256" key="1">
    <source>
        <dbReference type="ARBA" id="ARBA00004123"/>
    </source>
</evidence>
<comment type="caution">
    <text evidence="9">The sequence shown here is derived from an EMBL/GenBank/DDBJ whole genome shotgun (WGS) entry which is preliminary data.</text>
</comment>
<dbReference type="EMBL" id="MTKT01000852">
    <property type="protein sequence ID" value="OWM87105.1"/>
    <property type="molecule type" value="Genomic_DNA"/>
</dbReference>
<dbReference type="CDD" id="cd09270">
    <property type="entry name" value="RNase_H2-B"/>
    <property type="match status" value="1"/>
</dbReference>
<evidence type="ECO:0000313" key="9">
    <source>
        <dbReference type="EMBL" id="OWM87105.1"/>
    </source>
</evidence>
<dbReference type="GO" id="GO:0005654">
    <property type="term" value="C:nucleoplasm"/>
    <property type="evidence" value="ECO:0007669"/>
    <property type="project" value="TreeGrafter"/>
</dbReference>
<evidence type="ECO:0000256" key="2">
    <source>
        <dbReference type="ARBA" id="ARBA00019062"/>
    </source>
</evidence>
<reference evidence="11" key="1">
    <citation type="journal article" date="2017" name="Plant J.">
        <title>The pomegranate (Punica granatum L.) genome and the genomics of punicalagin biosynthesis.</title>
        <authorList>
            <person name="Qin G."/>
            <person name="Xu C."/>
            <person name="Ming R."/>
            <person name="Tang H."/>
            <person name="Guyot R."/>
            <person name="Kramer E.M."/>
            <person name="Hu Y."/>
            <person name="Yi X."/>
            <person name="Qi Y."/>
            <person name="Xu X."/>
            <person name="Gao Z."/>
            <person name="Pan H."/>
            <person name="Jian J."/>
            <person name="Tian Y."/>
            <person name="Yue Z."/>
            <person name="Xu Y."/>
        </authorList>
    </citation>
    <scope>NUCLEOTIDE SEQUENCE [LARGE SCALE GENOMIC DNA]</scope>
    <source>
        <strain evidence="11">cv. Dabenzi</strain>
    </source>
</reference>
<evidence type="ECO:0000313" key="11">
    <source>
        <dbReference type="Proteomes" id="UP000197138"/>
    </source>
</evidence>